<sequence>MSGEQPGGGSAAAPNWVTAHWNPKFRPSELIHYNSPQTAYSMTAILELDATTPEATIASGVAIFNNINLDGNATEKIVGPHASIFNNGKVDTNISKGHVSRPVSIFDNFNLDDTTIGDLRPTMSPNKGKGKQGADVPFTVEPQGHELRIDDAAPILTHSKGKGRADDAPVPTQSKGKGQTGDDSIIIRVVQRDRPDNDDLHKAFQLLPVKDMDTYDVVARILEEERPIPKYTRFKETLPEPEELVEEYEDFWAIIKEAESKPMVLGRECMDDNYQCCERAPVEGLPVPDVLLSAAPPPAGASNSVDMSSTQGSSAEASSSVGVSTSTEASSSADSFDLPSSSVKDEEWTADDWSPDSTIEWTVDGGPLGPFEGECLRKARERRVTRMELGLHQDFKVSKKLLTTTPGAEFFDILLNGPFAEGQDHSHPIMIYSQDIFCMKIVFLSIHNADFEGTFDCPLDKIYEVLSTFDSLTMELSIGSTWFDHWYAWRLGHVPLIPPQSRELLAPAFHFDAARSFARLTRYIVYYHDTYAQQGYQRTRPITNERLELPARIMQQLDFARGRVRNQIVKGLEYPMFMLLTYAWSPARKLTGAASHVYLPDHRGNDANCIYKSQTVGCYVEALIQHGVFPVHEATQRMSISEILQKLRTFRMPALAGCRTCARMLEDMVHLLASHAHRYFDGLCIDCMEKDHAIHPFVEDLNLRDIWVRPTKRIRKLQAKVRTHNDCSLECSFEHGNASWYYSYMCREDAQYRRLANSTLRRKFRRQKTAATLSAFPPQQPTGSTQPGPSSAQQASFSTQQATSSTQQATASAQLGLSSAQQP</sequence>
<reference evidence="4" key="2">
    <citation type="submission" date="2020-04" db="EMBL/GenBank/DDBJ databases">
        <authorList>
            <consortium name="NCBI Genome Project"/>
        </authorList>
    </citation>
    <scope>NUCLEOTIDE SEQUENCE</scope>
    <source>
        <strain evidence="4">CBS 781.70</strain>
    </source>
</reference>
<dbReference type="GeneID" id="54421841"/>
<evidence type="ECO:0000313" key="2">
    <source>
        <dbReference type="EMBL" id="KAF1812596.1"/>
    </source>
</evidence>
<protein>
    <submittedName>
        <fullName evidence="2 4">Uncharacterized protein</fullName>
    </submittedName>
</protein>
<gene>
    <name evidence="2 4" type="ORF">P152DRAFT_473745</name>
</gene>
<dbReference type="AlphaFoldDB" id="A0A6G1G3W4"/>
<feature type="region of interest" description="Disordered" evidence="1">
    <location>
        <begin position="770"/>
        <end position="823"/>
    </location>
</feature>
<proteinExistence type="predicted"/>
<feature type="compositionally biased region" description="Low complexity" evidence="1">
    <location>
        <begin position="308"/>
        <end position="342"/>
    </location>
</feature>
<evidence type="ECO:0000313" key="4">
    <source>
        <dbReference type="RefSeq" id="XP_033534227.1"/>
    </source>
</evidence>
<name>A0A6G1G3W4_9PEZI</name>
<reference evidence="4" key="3">
    <citation type="submission" date="2025-04" db="UniProtKB">
        <authorList>
            <consortium name="RefSeq"/>
        </authorList>
    </citation>
    <scope>IDENTIFICATION</scope>
    <source>
        <strain evidence="4">CBS 781.70</strain>
    </source>
</reference>
<evidence type="ECO:0000313" key="3">
    <source>
        <dbReference type="Proteomes" id="UP000504638"/>
    </source>
</evidence>
<dbReference type="RefSeq" id="XP_033534227.1">
    <property type="nucleotide sequence ID" value="XM_033681271.1"/>
</dbReference>
<accession>A0A6G1G3W4</accession>
<feature type="compositionally biased region" description="Low complexity" evidence="1">
    <location>
        <begin position="781"/>
        <end position="823"/>
    </location>
</feature>
<reference evidence="2 4" key="1">
    <citation type="submission" date="2020-01" db="EMBL/GenBank/DDBJ databases">
        <authorList>
            <consortium name="DOE Joint Genome Institute"/>
            <person name="Haridas S."/>
            <person name="Albert R."/>
            <person name="Binder M."/>
            <person name="Bloem J."/>
            <person name="Labutti K."/>
            <person name="Salamov A."/>
            <person name="Andreopoulos B."/>
            <person name="Baker S.E."/>
            <person name="Barry K."/>
            <person name="Bills G."/>
            <person name="Bluhm B.H."/>
            <person name="Cannon C."/>
            <person name="Castanera R."/>
            <person name="Culley D.E."/>
            <person name="Daum C."/>
            <person name="Ezra D."/>
            <person name="Gonzalez J.B."/>
            <person name="Henrissat B."/>
            <person name="Kuo A."/>
            <person name="Liang C."/>
            <person name="Lipzen A."/>
            <person name="Lutzoni F."/>
            <person name="Magnuson J."/>
            <person name="Mondo S."/>
            <person name="Nolan M."/>
            <person name="Ohm R."/>
            <person name="Pangilinan J."/>
            <person name="Park H.-J."/>
            <person name="Ramirez L."/>
            <person name="Alfaro M."/>
            <person name="Sun H."/>
            <person name="Tritt A."/>
            <person name="Yoshinaga Y."/>
            <person name="Zwiers L.-H."/>
            <person name="Turgeon B.G."/>
            <person name="Goodwin S.B."/>
            <person name="Spatafora J.W."/>
            <person name="Crous P.W."/>
            <person name="Grigoriev I.V."/>
        </authorList>
    </citation>
    <scope>NUCLEOTIDE SEQUENCE</scope>
    <source>
        <strain evidence="2 4">CBS 781.70</strain>
    </source>
</reference>
<evidence type="ECO:0000256" key="1">
    <source>
        <dbReference type="SAM" id="MobiDB-lite"/>
    </source>
</evidence>
<feature type="region of interest" description="Disordered" evidence="1">
    <location>
        <begin position="288"/>
        <end position="364"/>
    </location>
</feature>
<dbReference type="Proteomes" id="UP000504638">
    <property type="component" value="Unplaced"/>
</dbReference>
<keyword evidence="3" id="KW-1185">Reference proteome</keyword>
<organism evidence="2">
    <name type="scientific">Eremomyces bilateralis CBS 781.70</name>
    <dbReference type="NCBI Taxonomy" id="1392243"/>
    <lineage>
        <taxon>Eukaryota</taxon>
        <taxon>Fungi</taxon>
        <taxon>Dikarya</taxon>
        <taxon>Ascomycota</taxon>
        <taxon>Pezizomycotina</taxon>
        <taxon>Dothideomycetes</taxon>
        <taxon>Dothideomycetes incertae sedis</taxon>
        <taxon>Eremomycetales</taxon>
        <taxon>Eremomycetaceae</taxon>
        <taxon>Eremomyces</taxon>
    </lineage>
</organism>
<dbReference type="EMBL" id="ML975157">
    <property type="protein sequence ID" value="KAF1812596.1"/>
    <property type="molecule type" value="Genomic_DNA"/>
</dbReference>
<feature type="region of interest" description="Disordered" evidence="1">
    <location>
        <begin position="158"/>
        <end position="185"/>
    </location>
</feature>
<dbReference type="OrthoDB" id="268428at2759"/>